<comment type="caution">
    <text evidence="1">The sequence shown here is derived from an EMBL/GenBank/DDBJ whole genome shotgun (WGS) entry which is preliminary data.</text>
</comment>
<evidence type="ECO:0000313" key="1">
    <source>
        <dbReference type="EMBL" id="GCA62681.1"/>
    </source>
</evidence>
<gene>
    <name evidence="1" type="ORF">KIPB_005115</name>
</gene>
<accession>A0A391NL57</accession>
<sequence length="31" mass="3373">MCLCAEGTEPSQNNLVLFISDGMGMNHIEMS</sequence>
<name>A0A391NL57_9EUKA</name>
<dbReference type="Proteomes" id="UP000265618">
    <property type="component" value="Unassembled WGS sequence"/>
</dbReference>
<feature type="non-terminal residue" evidence="1">
    <location>
        <position position="31"/>
    </location>
</feature>
<evidence type="ECO:0000313" key="2">
    <source>
        <dbReference type="Proteomes" id="UP000265618"/>
    </source>
</evidence>
<dbReference type="AlphaFoldDB" id="A0A391NL57"/>
<reference evidence="1 2" key="1">
    <citation type="journal article" date="2018" name="PLoS ONE">
        <title>The draft genome of Kipferlia bialata reveals reductive genome evolution in fornicate parasites.</title>
        <authorList>
            <person name="Tanifuji G."/>
            <person name="Takabayashi S."/>
            <person name="Kume K."/>
            <person name="Takagi M."/>
            <person name="Nakayama T."/>
            <person name="Kamikawa R."/>
            <person name="Inagaki Y."/>
            <person name="Hashimoto T."/>
        </authorList>
    </citation>
    <scope>NUCLEOTIDE SEQUENCE [LARGE SCALE GENOMIC DNA]</scope>
    <source>
        <strain evidence="1">NY0173</strain>
    </source>
</reference>
<evidence type="ECO:0008006" key="3">
    <source>
        <dbReference type="Google" id="ProtNLM"/>
    </source>
</evidence>
<dbReference type="EMBL" id="BDIP01001163">
    <property type="protein sequence ID" value="GCA62681.1"/>
    <property type="molecule type" value="Genomic_DNA"/>
</dbReference>
<keyword evidence="2" id="KW-1185">Reference proteome</keyword>
<protein>
    <recommendedName>
        <fullName evidence="3">Alkaline phosphatase</fullName>
    </recommendedName>
</protein>
<proteinExistence type="predicted"/>
<organism evidence="1 2">
    <name type="scientific">Kipferlia bialata</name>
    <dbReference type="NCBI Taxonomy" id="797122"/>
    <lineage>
        <taxon>Eukaryota</taxon>
        <taxon>Metamonada</taxon>
        <taxon>Carpediemonas-like organisms</taxon>
        <taxon>Kipferlia</taxon>
    </lineage>
</organism>